<name>A0A1B0B5E9_9MUSC</name>
<keyword evidence="3" id="KW-1185">Reference proteome</keyword>
<keyword evidence="1" id="KW-0812">Transmembrane</keyword>
<evidence type="ECO:0000313" key="2">
    <source>
        <dbReference type="EnsemblMetazoa" id="GPPI019475-PA"/>
    </source>
</evidence>
<sequence>MTTILTNKKPTSHRQTVSGLNETIIDGCNNDDDATAFTAATVETVAASSSSVEAVANIYNSNRGYVLLSYLVVLLVVCIVNTSSVEAAESLLGGKYMNCKC</sequence>
<reference evidence="2" key="2">
    <citation type="submission" date="2020-05" db="UniProtKB">
        <authorList>
            <consortium name="EnsemblMetazoa"/>
        </authorList>
    </citation>
    <scope>IDENTIFICATION</scope>
    <source>
        <strain evidence="2">IAEA</strain>
    </source>
</reference>
<evidence type="ECO:0000313" key="3">
    <source>
        <dbReference type="Proteomes" id="UP000092460"/>
    </source>
</evidence>
<reference evidence="3" key="1">
    <citation type="submission" date="2015-01" db="EMBL/GenBank/DDBJ databases">
        <authorList>
            <person name="Aksoy S."/>
            <person name="Warren W."/>
            <person name="Wilson R.K."/>
        </authorList>
    </citation>
    <scope>NUCLEOTIDE SEQUENCE [LARGE SCALE GENOMIC DNA]</scope>
    <source>
        <strain evidence="3">IAEA</strain>
    </source>
</reference>
<keyword evidence="1" id="KW-1133">Transmembrane helix</keyword>
<feature type="transmembrane region" description="Helical" evidence="1">
    <location>
        <begin position="65"/>
        <end position="85"/>
    </location>
</feature>
<organism evidence="2 3">
    <name type="scientific">Glossina palpalis gambiensis</name>
    <dbReference type="NCBI Taxonomy" id="67801"/>
    <lineage>
        <taxon>Eukaryota</taxon>
        <taxon>Metazoa</taxon>
        <taxon>Ecdysozoa</taxon>
        <taxon>Arthropoda</taxon>
        <taxon>Hexapoda</taxon>
        <taxon>Insecta</taxon>
        <taxon>Pterygota</taxon>
        <taxon>Neoptera</taxon>
        <taxon>Endopterygota</taxon>
        <taxon>Diptera</taxon>
        <taxon>Brachycera</taxon>
        <taxon>Muscomorpha</taxon>
        <taxon>Hippoboscoidea</taxon>
        <taxon>Glossinidae</taxon>
        <taxon>Glossina</taxon>
    </lineage>
</organism>
<proteinExistence type="predicted"/>
<dbReference type="Proteomes" id="UP000092460">
    <property type="component" value="Unassembled WGS sequence"/>
</dbReference>
<evidence type="ECO:0000256" key="1">
    <source>
        <dbReference type="SAM" id="Phobius"/>
    </source>
</evidence>
<protein>
    <submittedName>
        <fullName evidence="2">Uncharacterized protein</fullName>
    </submittedName>
</protein>
<keyword evidence="1" id="KW-0472">Membrane</keyword>
<dbReference type="VEuPathDB" id="VectorBase:GPPI019475"/>
<accession>A0A1B0B5E9</accession>
<dbReference type="AlphaFoldDB" id="A0A1B0B5E9"/>
<dbReference type="EnsemblMetazoa" id="GPPI019475-RA">
    <property type="protein sequence ID" value="GPPI019475-PA"/>
    <property type="gene ID" value="GPPI019475"/>
</dbReference>
<dbReference type="EMBL" id="JXJN01008691">
    <property type="status" value="NOT_ANNOTATED_CDS"/>
    <property type="molecule type" value="Genomic_DNA"/>
</dbReference>